<dbReference type="Pfam" id="PF01535">
    <property type="entry name" value="PPR"/>
    <property type="match status" value="1"/>
</dbReference>
<feature type="repeat" description="PPR" evidence="3">
    <location>
        <begin position="103"/>
        <end position="137"/>
    </location>
</feature>
<dbReference type="EMBL" id="KK914227">
    <property type="protein sequence ID" value="KDP45620.1"/>
    <property type="molecule type" value="Genomic_DNA"/>
</dbReference>
<feature type="repeat" description="PPR" evidence="3">
    <location>
        <begin position="173"/>
        <end position="207"/>
    </location>
</feature>
<feature type="repeat" description="PPR" evidence="3">
    <location>
        <begin position="138"/>
        <end position="172"/>
    </location>
</feature>
<dbReference type="InterPro" id="IPR002885">
    <property type="entry name" value="PPR_rpt"/>
</dbReference>
<dbReference type="Pfam" id="PF13041">
    <property type="entry name" value="PPR_2"/>
    <property type="match status" value="1"/>
</dbReference>
<dbReference type="AlphaFoldDB" id="A0A067LLI1"/>
<feature type="repeat" description="PPR" evidence="3">
    <location>
        <begin position="241"/>
        <end position="275"/>
    </location>
</feature>
<gene>
    <name evidence="4" type="ORF">JCGZ_17227</name>
</gene>
<keyword evidence="5" id="KW-1185">Reference proteome</keyword>
<sequence length="310" mass="35472">MNSDICSLVVDNCGRLGHYNAMQCLLNDFKLNRLSLTKKAFEFLPVMAANEELLRKSTQSVIDMLHEVGGTCYGTGVYSLVELFCVLGSFDMAKFVIETTERKLSYYGVFIREMCRRCDFEGAGNMMDEMRMAGCEPNAQIYNYIISCLLRNGKKDDACKLFQEMKEKNCPPDALTFEIFIHDSCKDHKFDIAFEFFDEMVSRGLEPRLSTHAVFIKGFFNSQQYGEAYKYVVGSDDKYSASMNYTLLASLHQKRGNLVAAENILSEMIKKGLRPHFKVYMKVLKNLGKSGDEKLALDLQQKFFQLEHRA</sequence>
<dbReference type="PANTHER" id="PTHR47936:SF3">
    <property type="entry name" value="PENTACOTRIPEPTIDE-REPEAT REGION OF PRORP DOMAIN-CONTAINING PROTEIN"/>
    <property type="match status" value="1"/>
</dbReference>
<accession>A0A067LLI1</accession>
<name>A0A067LLI1_JATCU</name>
<dbReference type="Gene3D" id="1.25.40.10">
    <property type="entry name" value="Tetratricopeptide repeat domain"/>
    <property type="match status" value="2"/>
</dbReference>
<dbReference type="Proteomes" id="UP000027138">
    <property type="component" value="Unassembled WGS sequence"/>
</dbReference>
<evidence type="ECO:0000313" key="5">
    <source>
        <dbReference type="Proteomes" id="UP000027138"/>
    </source>
</evidence>
<dbReference type="PROSITE" id="PS51375">
    <property type="entry name" value="PPR"/>
    <property type="match status" value="4"/>
</dbReference>
<protein>
    <recommendedName>
        <fullName evidence="6">Pentacotripeptide-repeat region of PRORP domain-containing protein</fullName>
    </recommendedName>
</protein>
<evidence type="ECO:0000256" key="1">
    <source>
        <dbReference type="ARBA" id="ARBA00007626"/>
    </source>
</evidence>
<evidence type="ECO:0008006" key="6">
    <source>
        <dbReference type="Google" id="ProtNLM"/>
    </source>
</evidence>
<evidence type="ECO:0000256" key="3">
    <source>
        <dbReference type="PROSITE-ProRule" id="PRU00708"/>
    </source>
</evidence>
<evidence type="ECO:0000256" key="2">
    <source>
        <dbReference type="ARBA" id="ARBA00022737"/>
    </source>
</evidence>
<evidence type="ECO:0000313" key="4">
    <source>
        <dbReference type="EMBL" id="KDP45620.1"/>
    </source>
</evidence>
<dbReference type="NCBIfam" id="TIGR00756">
    <property type="entry name" value="PPR"/>
    <property type="match status" value="2"/>
</dbReference>
<reference evidence="4 5" key="1">
    <citation type="journal article" date="2014" name="PLoS ONE">
        <title>Global Analysis of Gene Expression Profiles in Physic Nut (Jatropha curcas L.) Seedlings Exposed to Salt Stress.</title>
        <authorList>
            <person name="Zhang L."/>
            <person name="Zhang C."/>
            <person name="Wu P."/>
            <person name="Chen Y."/>
            <person name="Li M."/>
            <person name="Jiang H."/>
            <person name="Wu G."/>
        </authorList>
    </citation>
    <scope>NUCLEOTIDE SEQUENCE [LARGE SCALE GENOMIC DNA]</scope>
    <source>
        <strain evidence="5">cv. GZQX0401</strain>
        <tissue evidence="4">Young leaves</tissue>
    </source>
</reference>
<comment type="similarity">
    <text evidence="1">Belongs to the PPR family. P subfamily.</text>
</comment>
<dbReference type="PANTHER" id="PTHR47936">
    <property type="entry name" value="PPR_LONG DOMAIN-CONTAINING PROTEIN"/>
    <property type="match status" value="1"/>
</dbReference>
<organism evidence="4 5">
    <name type="scientific">Jatropha curcas</name>
    <name type="common">Barbados nut</name>
    <dbReference type="NCBI Taxonomy" id="180498"/>
    <lineage>
        <taxon>Eukaryota</taxon>
        <taxon>Viridiplantae</taxon>
        <taxon>Streptophyta</taxon>
        <taxon>Embryophyta</taxon>
        <taxon>Tracheophyta</taxon>
        <taxon>Spermatophyta</taxon>
        <taxon>Magnoliopsida</taxon>
        <taxon>eudicotyledons</taxon>
        <taxon>Gunneridae</taxon>
        <taxon>Pentapetalae</taxon>
        <taxon>rosids</taxon>
        <taxon>fabids</taxon>
        <taxon>Malpighiales</taxon>
        <taxon>Euphorbiaceae</taxon>
        <taxon>Crotonoideae</taxon>
        <taxon>Jatropheae</taxon>
        <taxon>Jatropha</taxon>
    </lineage>
</organism>
<proteinExistence type="inferred from homology"/>
<keyword evidence="2" id="KW-0677">Repeat</keyword>
<dbReference type="OrthoDB" id="185373at2759"/>
<dbReference type="InterPro" id="IPR011990">
    <property type="entry name" value="TPR-like_helical_dom_sf"/>
</dbReference>